<keyword evidence="4" id="KW-1185">Reference proteome</keyword>
<proteinExistence type="predicted"/>
<feature type="non-terminal residue" evidence="3">
    <location>
        <position position="1"/>
    </location>
</feature>
<sequence>LILYDYLLTVSREVEYVWRSRTTASVAVFYCSRYAALAYGVFGICQILSWSDYAVSNRHVVGFCNSTDSYLAEVSCSQAFSALRVYAVSGQKVYATVCVGLLAIVSTSIILVCHDLRSVL</sequence>
<evidence type="ECO:0000313" key="3">
    <source>
        <dbReference type="EMBL" id="PCH40387.1"/>
    </source>
</evidence>
<name>A0A2H3JW55_WOLCO</name>
<keyword evidence="1" id="KW-1133">Transmembrane helix</keyword>
<dbReference type="EMBL" id="KB468053">
    <property type="protein sequence ID" value="PCH40387.1"/>
    <property type="molecule type" value="Genomic_DNA"/>
</dbReference>
<keyword evidence="1" id="KW-0472">Membrane</keyword>
<organism evidence="3 4">
    <name type="scientific">Wolfiporia cocos (strain MD-104)</name>
    <name type="common">Brown rot fungus</name>
    <dbReference type="NCBI Taxonomy" id="742152"/>
    <lineage>
        <taxon>Eukaryota</taxon>
        <taxon>Fungi</taxon>
        <taxon>Dikarya</taxon>
        <taxon>Basidiomycota</taxon>
        <taxon>Agaricomycotina</taxon>
        <taxon>Agaricomycetes</taxon>
        <taxon>Polyporales</taxon>
        <taxon>Phaeolaceae</taxon>
        <taxon>Wolfiporia</taxon>
    </lineage>
</organism>
<evidence type="ECO:0000256" key="1">
    <source>
        <dbReference type="SAM" id="Phobius"/>
    </source>
</evidence>
<accession>A0A2H3JW55</accession>
<feature type="transmembrane region" description="Helical" evidence="1">
    <location>
        <begin position="93"/>
        <end position="113"/>
    </location>
</feature>
<dbReference type="AlphaFoldDB" id="A0A2H3JW55"/>
<evidence type="ECO:0000313" key="4">
    <source>
        <dbReference type="Proteomes" id="UP000218811"/>
    </source>
</evidence>
<reference evidence="3 4" key="1">
    <citation type="journal article" date="2012" name="Science">
        <title>The Paleozoic origin of enzymatic lignin decomposition reconstructed from 31 fungal genomes.</title>
        <authorList>
            <person name="Floudas D."/>
            <person name="Binder M."/>
            <person name="Riley R."/>
            <person name="Barry K."/>
            <person name="Blanchette R.A."/>
            <person name="Henrissat B."/>
            <person name="Martinez A.T."/>
            <person name="Otillar R."/>
            <person name="Spatafora J.W."/>
            <person name="Yadav J.S."/>
            <person name="Aerts A."/>
            <person name="Benoit I."/>
            <person name="Boyd A."/>
            <person name="Carlson A."/>
            <person name="Copeland A."/>
            <person name="Coutinho P.M."/>
            <person name="de Vries R.P."/>
            <person name="Ferreira P."/>
            <person name="Findley K."/>
            <person name="Foster B."/>
            <person name="Gaskell J."/>
            <person name="Glotzer D."/>
            <person name="Gorecki P."/>
            <person name="Heitman J."/>
            <person name="Hesse C."/>
            <person name="Hori C."/>
            <person name="Igarashi K."/>
            <person name="Jurgens J.A."/>
            <person name="Kallen N."/>
            <person name="Kersten P."/>
            <person name="Kohler A."/>
            <person name="Kuees U."/>
            <person name="Kumar T.K.A."/>
            <person name="Kuo A."/>
            <person name="LaButti K."/>
            <person name="Larrondo L.F."/>
            <person name="Lindquist E."/>
            <person name="Ling A."/>
            <person name="Lombard V."/>
            <person name="Lucas S."/>
            <person name="Lundell T."/>
            <person name="Martin R."/>
            <person name="McLaughlin D.J."/>
            <person name="Morgenstern I."/>
            <person name="Morin E."/>
            <person name="Murat C."/>
            <person name="Nagy L.G."/>
            <person name="Nolan M."/>
            <person name="Ohm R.A."/>
            <person name="Patyshakuliyeva A."/>
            <person name="Rokas A."/>
            <person name="Ruiz-Duenas F.J."/>
            <person name="Sabat G."/>
            <person name="Salamov A."/>
            <person name="Samejima M."/>
            <person name="Schmutz J."/>
            <person name="Slot J.C."/>
            <person name="St John F."/>
            <person name="Stenlid J."/>
            <person name="Sun H."/>
            <person name="Sun S."/>
            <person name="Syed K."/>
            <person name="Tsang A."/>
            <person name="Wiebenga A."/>
            <person name="Young D."/>
            <person name="Pisabarro A."/>
            <person name="Eastwood D.C."/>
            <person name="Martin F."/>
            <person name="Cullen D."/>
            <person name="Grigoriev I.V."/>
            <person name="Hibbett D.S."/>
        </authorList>
    </citation>
    <scope>NUCLEOTIDE SEQUENCE [LARGE SCALE GENOMIC DNA]</scope>
    <source>
        <strain evidence="3 4">MD-104</strain>
    </source>
</reference>
<gene>
    <name evidence="3" type="ORF">WOLCODRAFT_67253</name>
</gene>
<feature type="domain" description="DUF6533" evidence="2">
    <location>
        <begin position="1"/>
        <end position="37"/>
    </location>
</feature>
<evidence type="ECO:0000259" key="2">
    <source>
        <dbReference type="Pfam" id="PF20151"/>
    </source>
</evidence>
<dbReference type="InterPro" id="IPR045340">
    <property type="entry name" value="DUF6533"/>
</dbReference>
<keyword evidence="1" id="KW-0812">Transmembrane</keyword>
<protein>
    <recommendedName>
        <fullName evidence="2">DUF6533 domain-containing protein</fullName>
    </recommendedName>
</protein>
<dbReference type="Proteomes" id="UP000218811">
    <property type="component" value="Unassembled WGS sequence"/>
</dbReference>
<dbReference type="Pfam" id="PF20151">
    <property type="entry name" value="DUF6533"/>
    <property type="match status" value="1"/>
</dbReference>
<dbReference type="OrthoDB" id="2803471at2759"/>